<gene>
    <name evidence="1" type="ORF">L3Q82_001177</name>
</gene>
<proteinExistence type="predicted"/>
<accession>A0ACB8W826</accession>
<evidence type="ECO:0000313" key="1">
    <source>
        <dbReference type="EMBL" id="KAI3363583.1"/>
    </source>
</evidence>
<comment type="caution">
    <text evidence="1">The sequence shown here is derived from an EMBL/GenBank/DDBJ whole genome shotgun (WGS) entry which is preliminary data.</text>
</comment>
<dbReference type="EMBL" id="CM041543">
    <property type="protein sequence ID" value="KAI3363583.1"/>
    <property type="molecule type" value="Genomic_DNA"/>
</dbReference>
<evidence type="ECO:0000313" key="2">
    <source>
        <dbReference type="Proteomes" id="UP000831701"/>
    </source>
</evidence>
<organism evidence="1 2">
    <name type="scientific">Scortum barcoo</name>
    <name type="common">barcoo grunter</name>
    <dbReference type="NCBI Taxonomy" id="214431"/>
    <lineage>
        <taxon>Eukaryota</taxon>
        <taxon>Metazoa</taxon>
        <taxon>Chordata</taxon>
        <taxon>Craniata</taxon>
        <taxon>Vertebrata</taxon>
        <taxon>Euteleostomi</taxon>
        <taxon>Actinopterygii</taxon>
        <taxon>Neopterygii</taxon>
        <taxon>Teleostei</taxon>
        <taxon>Neoteleostei</taxon>
        <taxon>Acanthomorphata</taxon>
        <taxon>Eupercaria</taxon>
        <taxon>Centrarchiformes</taxon>
        <taxon>Terapontoidei</taxon>
        <taxon>Terapontidae</taxon>
        <taxon>Scortum</taxon>
    </lineage>
</organism>
<sequence length="312" mass="36771">MLLQFPFENADKVDRPQPIPKNFFRRKTIGGNGHENLTLIRLLSTIIGMMVPEEDKALEILLDLKDLVELVLSPVFTEDVIQYLSMKISDHRQLLQEVFPDVKLRPKHHYIEHYPQMIRRFGPLVHFWTIRFEGKHKVFKKIVHDAQNFKNVPKTLAYKHQQLMAYHLSLPNFFKPSVETFAVKNVFVNTLRPEAQSVIHQITKSTTVYRTSKIAIDSIYYATGMFVCTEVKWELPQFKKIVDIIVNDQVLFDCQNYQSWFREHFRAYEVTAQESHEMKTQSELHDVNPLTAYRKSGQLHHHITTKHFLILS</sequence>
<name>A0ACB8W826_9TELE</name>
<protein>
    <submittedName>
        <fullName evidence="1">Uncharacterized protein</fullName>
    </submittedName>
</protein>
<dbReference type="Proteomes" id="UP000831701">
    <property type="component" value="Chromosome 13"/>
</dbReference>
<reference evidence="1" key="1">
    <citation type="submission" date="2022-04" db="EMBL/GenBank/DDBJ databases">
        <title>Jade perch genome.</title>
        <authorList>
            <person name="Chao B."/>
        </authorList>
    </citation>
    <scope>NUCLEOTIDE SEQUENCE</scope>
    <source>
        <strain evidence="1">CB-2022</strain>
    </source>
</reference>
<keyword evidence="2" id="KW-1185">Reference proteome</keyword>